<keyword evidence="1" id="KW-0805">Transcription regulation</keyword>
<dbReference type="Pfam" id="PF12833">
    <property type="entry name" value="HTH_18"/>
    <property type="match status" value="1"/>
</dbReference>
<dbReference type="InterPro" id="IPR018062">
    <property type="entry name" value="HTH_AraC-typ_CS"/>
</dbReference>
<organism evidence="5 6">
    <name type="scientific">Brucella pseudogrignonensis</name>
    <dbReference type="NCBI Taxonomy" id="419475"/>
    <lineage>
        <taxon>Bacteria</taxon>
        <taxon>Pseudomonadati</taxon>
        <taxon>Pseudomonadota</taxon>
        <taxon>Alphaproteobacteria</taxon>
        <taxon>Hyphomicrobiales</taxon>
        <taxon>Brucellaceae</taxon>
        <taxon>Brucella/Ochrobactrum group</taxon>
        <taxon>Brucella</taxon>
    </lineage>
</organism>
<dbReference type="SUPFAM" id="SSF46689">
    <property type="entry name" value="Homeodomain-like"/>
    <property type="match status" value="2"/>
</dbReference>
<keyword evidence="2" id="KW-0238">DNA-binding</keyword>
<evidence type="ECO:0000256" key="1">
    <source>
        <dbReference type="ARBA" id="ARBA00023015"/>
    </source>
</evidence>
<accession>A0ABU1MBB1</accession>
<evidence type="ECO:0000313" key="5">
    <source>
        <dbReference type="EMBL" id="MDR6433203.1"/>
    </source>
</evidence>
<dbReference type="PRINTS" id="PR00032">
    <property type="entry name" value="HTHARAC"/>
</dbReference>
<sequence>MSVDCIIGNETEAVHIFLRPELLHEVANELFDLDVNSLSFSDVFGRKSASISWFVRSIKQLLTVSPNLSRLEIDSMSRDLCADILSKFAVKSEAPRSELTDKHLLRIDDYAIEHLGREIQIDELASLCAMGRTTFYQRFKSTMDMTPHQHIIRLRVSKAKQLLASSSLPLMDIGFICGFSDQAHFANLFKRCVGMTPAAFRRAAA</sequence>
<gene>
    <name evidence="5" type="ORF">J2782_002949</name>
</gene>
<dbReference type="InterPro" id="IPR050204">
    <property type="entry name" value="AraC_XylS_family_regulators"/>
</dbReference>
<reference evidence="5 6" key="1">
    <citation type="submission" date="2023-07" db="EMBL/GenBank/DDBJ databases">
        <title>Sorghum-associated microbial communities from plants grown in Nebraska, USA.</title>
        <authorList>
            <person name="Schachtman D."/>
        </authorList>
    </citation>
    <scope>NUCLEOTIDE SEQUENCE [LARGE SCALE GENOMIC DNA]</scope>
    <source>
        <strain evidence="5 6">DS1730</strain>
    </source>
</reference>
<dbReference type="InterPro" id="IPR018060">
    <property type="entry name" value="HTH_AraC"/>
</dbReference>
<dbReference type="PANTHER" id="PTHR46796">
    <property type="entry name" value="HTH-TYPE TRANSCRIPTIONAL ACTIVATOR RHAS-RELATED"/>
    <property type="match status" value="1"/>
</dbReference>
<evidence type="ECO:0000256" key="3">
    <source>
        <dbReference type="ARBA" id="ARBA00023163"/>
    </source>
</evidence>
<dbReference type="PROSITE" id="PS01124">
    <property type="entry name" value="HTH_ARAC_FAMILY_2"/>
    <property type="match status" value="1"/>
</dbReference>
<proteinExistence type="predicted"/>
<evidence type="ECO:0000256" key="2">
    <source>
        <dbReference type="ARBA" id="ARBA00023125"/>
    </source>
</evidence>
<dbReference type="Gene3D" id="1.10.10.60">
    <property type="entry name" value="Homeodomain-like"/>
    <property type="match status" value="1"/>
</dbReference>
<keyword evidence="3" id="KW-0804">Transcription</keyword>
<dbReference type="PROSITE" id="PS00041">
    <property type="entry name" value="HTH_ARAC_FAMILY_1"/>
    <property type="match status" value="1"/>
</dbReference>
<dbReference type="RefSeq" id="WP_310013781.1">
    <property type="nucleotide sequence ID" value="NZ_JAVDQT010000004.1"/>
</dbReference>
<evidence type="ECO:0000313" key="6">
    <source>
        <dbReference type="Proteomes" id="UP001184614"/>
    </source>
</evidence>
<dbReference type="SMART" id="SM00342">
    <property type="entry name" value="HTH_ARAC"/>
    <property type="match status" value="1"/>
</dbReference>
<comment type="caution">
    <text evidence="5">The sequence shown here is derived from an EMBL/GenBank/DDBJ whole genome shotgun (WGS) entry which is preliminary data.</text>
</comment>
<evidence type="ECO:0000259" key="4">
    <source>
        <dbReference type="PROSITE" id="PS01124"/>
    </source>
</evidence>
<dbReference type="Proteomes" id="UP001184614">
    <property type="component" value="Unassembled WGS sequence"/>
</dbReference>
<dbReference type="PANTHER" id="PTHR46796:SF6">
    <property type="entry name" value="ARAC SUBFAMILY"/>
    <property type="match status" value="1"/>
</dbReference>
<keyword evidence="6" id="KW-1185">Reference proteome</keyword>
<dbReference type="InterPro" id="IPR009057">
    <property type="entry name" value="Homeodomain-like_sf"/>
</dbReference>
<dbReference type="InterPro" id="IPR020449">
    <property type="entry name" value="Tscrpt_reg_AraC-type_HTH"/>
</dbReference>
<dbReference type="EMBL" id="JAVDQT010000004">
    <property type="protein sequence ID" value="MDR6433203.1"/>
    <property type="molecule type" value="Genomic_DNA"/>
</dbReference>
<feature type="domain" description="HTH araC/xylS-type" evidence="4">
    <location>
        <begin position="105"/>
        <end position="203"/>
    </location>
</feature>
<name>A0ABU1MBB1_9HYPH</name>
<protein>
    <submittedName>
        <fullName evidence="5">AraC-like DNA-binding protein</fullName>
    </submittedName>
</protein>